<sequence length="148" mass="15875">MTGFHVIKLQPRLVVSGADAAIDFYGRALGATLTERYTTPQGKVVHAEIAVGDFTVAIKDEGDGDPAPRDGGVPVIMSLRVTDVDAAAAAFDAAGGTVIYPVSDWPHGERGGRFADPFGHQWMLTQVIADMSPEEIQRVTDEMFSRDD</sequence>
<name>A0A562V0V6_9ACTN</name>
<proteinExistence type="predicted"/>
<keyword evidence="3" id="KW-1185">Reference proteome</keyword>
<organism evidence="2 3">
    <name type="scientific">Stackebrandtia albiflava</name>
    <dbReference type="NCBI Taxonomy" id="406432"/>
    <lineage>
        <taxon>Bacteria</taxon>
        <taxon>Bacillati</taxon>
        <taxon>Actinomycetota</taxon>
        <taxon>Actinomycetes</taxon>
        <taxon>Glycomycetales</taxon>
        <taxon>Glycomycetaceae</taxon>
        <taxon>Stackebrandtia</taxon>
    </lineage>
</organism>
<protein>
    <submittedName>
        <fullName evidence="2">Putative glyoxalase superfamily protein PhnB</fullName>
    </submittedName>
</protein>
<reference evidence="2 3" key="1">
    <citation type="journal article" date="2013" name="Stand. Genomic Sci.">
        <title>Genomic Encyclopedia of Type Strains, Phase I: The one thousand microbial genomes (KMG-I) project.</title>
        <authorList>
            <person name="Kyrpides N.C."/>
            <person name="Woyke T."/>
            <person name="Eisen J.A."/>
            <person name="Garrity G."/>
            <person name="Lilburn T.G."/>
            <person name="Beck B.J."/>
            <person name="Whitman W.B."/>
            <person name="Hugenholtz P."/>
            <person name="Klenk H.P."/>
        </authorList>
    </citation>
    <scope>NUCLEOTIDE SEQUENCE [LARGE SCALE GENOMIC DNA]</scope>
    <source>
        <strain evidence="2 3">DSM 45044</strain>
    </source>
</reference>
<dbReference type="Gene3D" id="3.30.720.120">
    <property type="match status" value="1"/>
</dbReference>
<dbReference type="PROSITE" id="PS51819">
    <property type="entry name" value="VOC"/>
    <property type="match status" value="1"/>
</dbReference>
<dbReference type="PANTHER" id="PTHR34109">
    <property type="entry name" value="BNAUNNG04460D PROTEIN-RELATED"/>
    <property type="match status" value="1"/>
</dbReference>
<comment type="caution">
    <text evidence="2">The sequence shown here is derived from an EMBL/GenBank/DDBJ whole genome shotgun (WGS) entry which is preliminary data.</text>
</comment>
<accession>A0A562V0V6</accession>
<evidence type="ECO:0000259" key="1">
    <source>
        <dbReference type="PROSITE" id="PS51819"/>
    </source>
</evidence>
<evidence type="ECO:0000313" key="2">
    <source>
        <dbReference type="EMBL" id="TWJ11546.1"/>
    </source>
</evidence>
<feature type="domain" description="VOC" evidence="1">
    <location>
        <begin position="3"/>
        <end position="127"/>
    </location>
</feature>
<dbReference type="AlphaFoldDB" id="A0A562V0V6"/>
<dbReference type="Pfam" id="PF00903">
    <property type="entry name" value="Glyoxalase"/>
    <property type="match status" value="1"/>
</dbReference>
<dbReference type="EMBL" id="VLLL01000006">
    <property type="protein sequence ID" value="TWJ11546.1"/>
    <property type="molecule type" value="Genomic_DNA"/>
</dbReference>
<dbReference type="InterPro" id="IPR004360">
    <property type="entry name" value="Glyas_Fos-R_dOase_dom"/>
</dbReference>
<dbReference type="Gene3D" id="3.30.720.110">
    <property type="match status" value="1"/>
</dbReference>
<dbReference type="InterPro" id="IPR029068">
    <property type="entry name" value="Glyas_Bleomycin-R_OHBP_Dase"/>
</dbReference>
<gene>
    <name evidence="2" type="ORF">LX16_2271</name>
</gene>
<dbReference type="SUPFAM" id="SSF54593">
    <property type="entry name" value="Glyoxalase/Bleomycin resistance protein/Dihydroxybiphenyl dioxygenase"/>
    <property type="match status" value="1"/>
</dbReference>
<dbReference type="Proteomes" id="UP000321617">
    <property type="component" value="Unassembled WGS sequence"/>
</dbReference>
<dbReference type="RefSeq" id="WP_147137788.1">
    <property type="nucleotide sequence ID" value="NZ_BAABIJ010000002.1"/>
</dbReference>
<dbReference type="PANTHER" id="PTHR34109:SF1">
    <property type="entry name" value="VOC DOMAIN-CONTAINING PROTEIN"/>
    <property type="match status" value="1"/>
</dbReference>
<dbReference type="OrthoDB" id="9795306at2"/>
<dbReference type="InterPro" id="IPR037523">
    <property type="entry name" value="VOC_core"/>
</dbReference>
<evidence type="ECO:0000313" key="3">
    <source>
        <dbReference type="Proteomes" id="UP000321617"/>
    </source>
</evidence>